<feature type="compositionally biased region" description="Polar residues" evidence="1">
    <location>
        <begin position="602"/>
        <end position="612"/>
    </location>
</feature>
<evidence type="ECO:0000313" key="2">
    <source>
        <dbReference type="EMBL" id="OWO98672.1"/>
    </source>
</evidence>
<proteinExistence type="predicted"/>
<feature type="compositionally biased region" description="Basic residues" evidence="1">
    <location>
        <begin position="523"/>
        <end position="534"/>
    </location>
</feature>
<sequence>MASVSTGSSSTSPPGISIDQDIDSIARINSQNQCDTAPKDLDLGTEQSHVGQKILSSCLAPSPPLSTWGERPDLPHLPAGHRVDKEHTQGYWKKDGSSSFLVVLRTQALKTHDHMIKAETASFPARKLREREVDGKARRTSSCKKKKALGGNQKPIISKSEAARILMKIRREAQMVLGEQTIEEREVAEILTNLSQTVSLQGRMSEESSSSGVFLPKTTRWGENRGKKEEVDLTLHRDFSHSTPAPRNVAAETLLEQDQEIPALSKTDTLSKAGDPSDRNTACFLGDDMVQDNEEYAMERKLGYPVPTAPMSKEYNPPAHIPESRKRPLSPTEDPLPPYMKKPSASGSKKATFYHGPPSYLTDPNRTDPYANPANIAQAPDGSFELVAPNIHHRPAPHKKLQRPRISSRRFRAFHSTSSSSEVTMPPGHMSNILGRPHWTSTSEGSRNVTIPPHYMLMKPQPFHNTQSDFGNAALPRTPTSDPETLLARPLTPEESHPVPGHDRSNLYEDQSCAYHKTENQSPRKRPYKRRKKRPNEDQQQKRSKLEQFRLDKEARRIRDEQEHFGGLVNFKGRQRGWNGQRKSDHQWPVEKRAPDAEQKNAKTSFSMPQSFEDNRNPKKPASSSTISTNQLRADYDGVRTREAVYAMTIEDASRVAERKAKEYSASVTWDYDYVSRGGLRTMSPKKVETSEGDEGDDICGPNNQS</sequence>
<name>A0A218YUG2_9HELO</name>
<feature type="region of interest" description="Disordered" evidence="1">
    <location>
        <begin position="571"/>
        <end position="631"/>
    </location>
</feature>
<evidence type="ECO:0000256" key="1">
    <source>
        <dbReference type="SAM" id="MobiDB-lite"/>
    </source>
</evidence>
<dbReference type="Proteomes" id="UP000242519">
    <property type="component" value="Unassembled WGS sequence"/>
</dbReference>
<feature type="region of interest" description="Disordered" evidence="1">
    <location>
        <begin position="679"/>
        <end position="706"/>
    </location>
</feature>
<protein>
    <submittedName>
        <fullName evidence="2">Uncharacterized protein</fullName>
    </submittedName>
</protein>
<feature type="compositionally biased region" description="Polar residues" evidence="1">
    <location>
        <begin position="622"/>
        <end position="631"/>
    </location>
</feature>
<accession>A0A218YUG2</accession>
<feature type="compositionally biased region" description="Basic and acidic residues" evidence="1">
    <location>
        <begin position="582"/>
        <end position="601"/>
    </location>
</feature>
<gene>
    <name evidence="2" type="ORF">B2J93_5829</name>
</gene>
<comment type="caution">
    <text evidence="2">The sequence shown here is derived from an EMBL/GenBank/DDBJ whole genome shotgun (WGS) entry which is preliminary data.</text>
</comment>
<feature type="region of interest" description="Disordered" evidence="1">
    <location>
        <begin position="307"/>
        <end position="351"/>
    </location>
</feature>
<feature type="region of interest" description="Disordered" evidence="1">
    <location>
        <begin position="130"/>
        <end position="153"/>
    </location>
</feature>
<feature type="compositionally biased region" description="Basic and acidic residues" evidence="1">
    <location>
        <begin position="492"/>
        <end position="507"/>
    </location>
</feature>
<reference evidence="2 3" key="1">
    <citation type="submission" date="2017-04" db="EMBL/GenBank/DDBJ databases">
        <title>Draft genome sequence of Marssonina coronaria NL1: causal agent of apple blotch.</title>
        <authorList>
            <person name="Cheng Q."/>
        </authorList>
    </citation>
    <scope>NUCLEOTIDE SEQUENCE [LARGE SCALE GENOMIC DNA]</scope>
    <source>
        <strain evidence="2 3">NL1</strain>
    </source>
</reference>
<feature type="compositionally biased region" description="Basic residues" evidence="1">
    <location>
        <begin position="138"/>
        <end position="148"/>
    </location>
</feature>
<dbReference type="OrthoDB" id="3565476at2759"/>
<feature type="region of interest" description="Disordered" evidence="1">
    <location>
        <begin position="436"/>
        <end position="555"/>
    </location>
</feature>
<evidence type="ECO:0000313" key="3">
    <source>
        <dbReference type="Proteomes" id="UP000242519"/>
    </source>
</evidence>
<organism evidence="2 3">
    <name type="scientific">Diplocarpon coronariae</name>
    <dbReference type="NCBI Taxonomy" id="2795749"/>
    <lineage>
        <taxon>Eukaryota</taxon>
        <taxon>Fungi</taxon>
        <taxon>Dikarya</taxon>
        <taxon>Ascomycota</taxon>
        <taxon>Pezizomycotina</taxon>
        <taxon>Leotiomycetes</taxon>
        <taxon>Helotiales</taxon>
        <taxon>Drepanopezizaceae</taxon>
        <taxon>Diplocarpon</taxon>
    </lineage>
</organism>
<feature type="compositionally biased region" description="Basic and acidic residues" evidence="1">
    <location>
        <begin position="535"/>
        <end position="555"/>
    </location>
</feature>
<keyword evidence="3" id="KW-1185">Reference proteome</keyword>
<dbReference type="InParanoid" id="A0A218YUG2"/>
<dbReference type="AlphaFoldDB" id="A0A218YUG2"/>
<feature type="compositionally biased region" description="Polar residues" evidence="1">
    <location>
        <begin position="439"/>
        <end position="449"/>
    </location>
</feature>
<dbReference type="EMBL" id="MZNU01000384">
    <property type="protein sequence ID" value="OWO98672.1"/>
    <property type="molecule type" value="Genomic_DNA"/>
</dbReference>